<reference evidence="1" key="1">
    <citation type="submission" date="2016-06" db="EMBL/GenBank/DDBJ databases">
        <authorList>
            <person name="Cuomo C."/>
            <person name="Litvintseva A."/>
            <person name="Heitman J."/>
            <person name="Chen Y."/>
            <person name="Sun S."/>
            <person name="Springer D."/>
            <person name="Dromer F."/>
            <person name="Young S."/>
            <person name="Zeng Q."/>
            <person name="Chapman S."/>
            <person name="Gujja S."/>
            <person name="Saif S."/>
            <person name="Birren B."/>
        </authorList>
    </citation>
    <scope>NUCLEOTIDE SEQUENCE</scope>
    <source>
        <strain evidence="1">CBS 7841</strain>
    </source>
</reference>
<dbReference type="EMBL" id="CP143790">
    <property type="protein sequence ID" value="WVN90616.1"/>
    <property type="molecule type" value="Genomic_DNA"/>
</dbReference>
<proteinExistence type="predicted"/>
<evidence type="ECO:0000313" key="2">
    <source>
        <dbReference type="Proteomes" id="UP000094043"/>
    </source>
</evidence>
<gene>
    <name evidence="1" type="ORF">L203_105857</name>
</gene>
<dbReference type="AlphaFoldDB" id="A0AAJ8M4G9"/>
<evidence type="ECO:0000313" key="1">
    <source>
        <dbReference type="EMBL" id="WVN90616.1"/>
    </source>
</evidence>
<name>A0AAJ8M4G9_9TREE</name>
<accession>A0AAJ8M4G9</accession>
<protein>
    <submittedName>
        <fullName evidence="1">Uncharacterized protein</fullName>
    </submittedName>
</protein>
<keyword evidence="2" id="KW-1185">Reference proteome</keyword>
<organism evidence="1 2">
    <name type="scientific">Cryptococcus depauperatus CBS 7841</name>
    <dbReference type="NCBI Taxonomy" id="1295531"/>
    <lineage>
        <taxon>Eukaryota</taxon>
        <taxon>Fungi</taxon>
        <taxon>Dikarya</taxon>
        <taxon>Basidiomycota</taxon>
        <taxon>Agaricomycotina</taxon>
        <taxon>Tremellomycetes</taxon>
        <taxon>Tremellales</taxon>
        <taxon>Cryptococcaceae</taxon>
        <taxon>Cryptococcus</taxon>
    </lineage>
</organism>
<reference evidence="1" key="3">
    <citation type="submission" date="2024-01" db="EMBL/GenBank/DDBJ databases">
        <authorList>
            <person name="Coelho M.A."/>
            <person name="David-Palma M."/>
            <person name="Shea T."/>
            <person name="Sun S."/>
            <person name="Cuomo C.A."/>
            <person name="Heitman J."/>
        </authorList>
    </citation>
    <scope>NUCLEOTIDE SEQUENCE</scope>
    <source>
        <strain evidence="1">CBS 7841</strain>
    </source>
</reference>
<dbReference type="KEGG" id="cdep:91090066"/>
<sequence length="107" mass="11832">MNDDKTFGTCPEGISVYVKASSTRHLGLAQRSQRRLQTVQKKTVSFCPILFSACAITKDSFQYQCIDTGVQVDSYGECINSVFGASRNTTVTEQDSVPVNIWRKASN</sequence>
<reference evidence="1" key="2">
    <citation type="journal article" date="2022" name="Elife">
        <title>Obligate sexual reproduction of a homothallic fungus closely related to the Cryptococcus pathogenic species complex.</title>
        <authorList>
            <person name="Passer A.R."/>
            <person name="Clancey S.A."/>
            <person name="Shea T."/>
            <person name="David-Palma M."/>
            <person name="Averette A.F."/>
            <person name="Boekhout T."/>
            <person name="Porcel B.M."/>
            <person name="Nowrousian M."/>
            <person name="Cuomo C.A."/>
            <person name="Sun S."/>
            <person name="Heitman J."/>
            <person name="Coelho M.A."/>
        </authorList>
    </citation>
    <scope>NUCLEOTIDE SEQUENCE</scope>
    <source>
        <strain evidence="1">CBS 7841</strain>
    </source>
</reference>
<dbReference type="RefSeq" id="XP_066071316.1">
    <property type="nucleotide sequence ID" value="XM_066215219.1"/>
</dbReference>
<dbReference type="Proteomes" id="UP000094043">
    <property type="component" value="Chromosome 7"/>
</dbReference>
<dbReference type="GeneID" id="91090066"/>